<keyword evidence="2" id="KW-0677">Repeat</keyword>
<feature type="repeat" description="WD" evidence="4">
    <location>
        <begin position="745"/>
        <end position="777"/>
    </location>
</feature>
<dbReference type="PROSITE" id="PS00018">
    <property type="entry name" value="EF_HAND_1"/>
    <property type="match status" value="2"/>
</dbReference>
<protein>
    <recommendedName>
        <fullName evidence="5">EF-hand domain-containing protein</fullName>
    </recommendedName>
</protein>
<dbReference type="InterPro" id="IPR002048">
    <property type="entry name" value="EF_hand_dom"/>
</dbReference>
<dbReference type="SMART" id="SM00054">
    <property type="entry name" value="EFh"/>
    <property type="match status" value="3"/>
</dbReference>
<dbReference type="Proteomes" id="UP001165160">
    <property type="component" value="Unassembled WGS sequence"/>
</dbReference>
<dbReference type="GO" id="GO:0005509">
    <property type="term" value="F:calcium ion binding"/>
    <property type="evidence" value="ECO:0007669"/>
    <property type="project" value="InterPro"/>
</dbReference>
<dbReference type="GO" id="GO:0008017">
    <property type="term" value="F:microtubule binding"/>
    <property type="evidence" value="ECO:0007669"/>
    <property type="project" value="TreeGrafter"/>
</dbReference>
<dbReference type="PRINTS" id="PR00450">
    <property type="entry name" value="RECOVERIN"/>
</dbReference>
<sequence length="2279" mass="246141">MGNGGSLNKPLLRECELFATWKVADLRNLFEAFQKVTAGFSMIKAQFIGVLEEAKPELQGKCDRLFTKLDNDGDGRLDGLEFLGGLCLVAKGSFEDKAKFCFELYDFNLNATLSVTEMCMMMQASVCGLLCLTGGTEDDEPSVGDFEKLATEALARADADGSGAVGYEEFVDWARSNVQVMSIIEGLSKVTGEVTVDVADGDSCTEEDPIPPEIESYVQQLESRSKLHDAINRQATGTSIELLEDDNENFKATNEKMLTKVEKSAASTGIPPGEAAEEDEIPSYLELDWIYGYNSTDRDNIAYLSSPEDEKPENEKLGPARFCYPAAARGVVFNKFSNTQSFYSAHTDHILSMQVHPGGVYVASGQRGIKADIHVWNGLTLETAAVLPLHINGVNLLAWNHDGSKLLSVGMNNDHTVALWDWQAKKTVASGVCGETPMLGVAISEDSSSICVVGVKQVLFFAVDGRCLRSKPASITSKGKRQAFMSVAYIGNDAYVGCASGEVYRFDSAEAKVVEVWQAHGFYEPVLSLARCEASGGLISGAMDGVCCVWGKGMKMVGSAIDMAEAAAVSPDGDAIPPLDCSILSCCMKGNFVILGMGGGDLFEIKKTDKDGYERKLISSHSGEKLSCCATHPQELVVATAGSDKTLRVWSVRRKTLVDIRKLPNAGTALAFSPKEGKNLCLGLDNGGCAIFDLYLEVQAAFQHCKEAVTCCKYSPNGKMLAVGSADTNIYLYDAVKGYARTGVCRGHTAPVTHMDFTTHSRIIQSNDADLNVCFWDEFGDDTEPPVGKKYWGRTSCSVSWQVAGLWQDSEGGEITTINIDPHTDVVACGDEFGRVRLYNYPCTEGGQLNLTFQGHCGPISRARFSEGGHYLFTAGREDCCLFQWKHQLTEMDEEDEDGGAVEPIAGRTPEELAKLDPFLLDEMHAAEMLITRSSITPSAEGAVKSWLSMIAEPSGFKFKDEMLASTDCDLVLSWVHGYRAQDCRNSLRYSAAGTVVYNCAALGVVYNKSTDVQAFQQGTHTDDVMSLSMHPDGQLCATGQVGDLPLIVVWDVASQKNKAVLYGFHTMGVSIIKFNSTGKFLLSVGMDNMNSLAVYDWEQSRLVASTVCSKKKIMASCFVGEKILTGGEGFLKFWTLKDGNLTSQTALWDGVSVIDRTNFFCMCAEALDDKVSLTSGVSGVLLLWDGIRAMPSSAIQRGSFKHEASVNAMYTTNGTSEAVTGDKAGIVALWKWADKKLTLTKVFDVKEVKYELTSTSVRSICVADDGTGILIGTGGSEIIEAKLDAIPGLSSFQDAIDWPKGIECLCLNEGHCSGETWGLACHPGKDLFVTAGDDMTIMLWETNSRSCVRKRVVDGKVRSLAYSDLGAWNGGRPHLAVGMNAGKVIILDGELENDAVLAELKQPTQWIQEMKYSFEGSRLCVGCHDDHIYVYDVQNAYSLAGKIELKNYITHIDFGLVLKDDEIMNEKCVVVNKESGEKVRNVTIEEIYLQISTPNSLDFYDLKMLSRMASPLPLKDMTLATLTNNLGFPCQGVEENVLSVDRNHLYKKVPVLATSDDLGSIKLYNYPCVNREAAEKTYLAHSSAIQNIQFTHDDGCLVSIGGSDRTICVWKTDIIEEARELDAAGVCDSDTDGSVMGDGSADFDDGDMFGAERGGGDEFMAVKPYLGAIREPSNWKDPDDLGTLPSNSLSIEFVYGSRFSDCRSNMSYGDSVTEIVYNVAGIGIKYDISDGTQLYSLEHDDDIVSCAVDPVTGCTVATGELGKKPAIVLWDSNSGTTLAKMSGFHKRGVNLLTFSADGNLVYSVGMDDDHSVAVYRAGGDGGEVGQLIASGKGSRNKVLGIAAQGENTFALACKNEVKFFTVDVTKGELGSKKGLFGKKAKNKVCVSACYLGPDCVSGQADGSMYLWKGRNASVVKKNHTGAVQSIRPCKDGLVSGGKDGLVIVWSGALAVLSEIDLSKLGPETLPIKVDVRSVSSMEDKILVGTASSDILELDIPTGGAKMLLNGHFGGELWAVDANPVGGNVAAISDDGVLMLWDGKKHKRLGYVDTGGKARGCAYQNDGSAIAVGMYTGNVTVWGGEMPMAQIADVKVAKEWIEAMKYSPDGATLAVGSHDNNIYLLDTKTYTKRGVCKAHCSFITQVDWSVDSKHLQSVCGGYELLFWNAKDGKQIKSASDMKDVNWGSFTCKLGWAVQEIWSLGNGGSGSDINCCLKAGTNIILGDDNGLVSMVKHPVLKKASKMKTYKGHSSHVTNAVESDNGSFIWTTGGLDKAVIQWKVK</sequence>
<dbReference type="Pfam" id="PF23409">
    <property type="entry name" value="Beta-prop_EML"/>
    <property type="match status" value="3"/>
</dbReference>
<dbReference type="InterPro" id="IPR018247">
    <property type="entry name" value="EF_Hand_1_Ca_BS"/>
</dbReference>
<comment type="caution">
    <text evidence="6">The sequence shown here is derived from an EMBL/GenBank/DDBJ whole genome shotgun (WGS) entry which is preliminary data.</text>
</comment>
<evidence type="ECO:0000313" key="7">
    <source>
        <dbReference type="Proteomes" id="UP001165160"/>
    </source>
</evidence>
<keyword evidence="3" id="KW-0106">Calcium</keyword>
<dbReference type="InterPro" id="IPR055442">
    <property type="entry name" value="Beta-prop_EML-like_2nd"/>
</dbReference>
<feature type="repeat" description="WD" evidence="4">
    <location>
        <begin position="1579"/>
        <end position="1621"/>
    </location>
</feature>
<evidence type="ECO:0000256" key="2">
    <source>
        <dbReference type="ARBA" id="ARBA00022737"/>
    </source>
</evidence>
<feature type="repeat" description="WD" evidence="4">
    <location>
        <begin position="632"/>
        <end position="660"/>
    </location>
</feature>
<dbReference type="Gene3D" id="2.130.10.10">
    <property type="entry name" value="YVTN repeat-like/Quinoprotein amine dehydrogenase"/>
    <property type="match status" value="6"/>
</dbReference>
<dbReference type="Pfam" id="PF00400">
    <property type="entry name" value="WD40"/>
    <property type="match status" value="1"/>
</dbReference>
<dbReference type="InterPro" id="IPR005108">
    <property type="entry name" value="HELP"/>
</dbReference>
<dbReference type="EMBL" id="BRXX01000152">
    <property type="protein sequence ID" value="GMH94189.1"/>
    <property type="molecule type" value="Genomic_DNA"/>
</dbReference>
<gene>
    <name evidence="6" type="ORF">TrVE_jg1253</name>
</gene>
<dbReference type="SUPFAM" id="SSF47473">
    <property type="entry name" value="EF-hand"/>
    <property type="match status" value="1"/>
</dbReference>
<accession>A0A9W7EVI9</accession>
<dbReference type="InterPro" id="IPR050630">
    <property type="entry name" value="WD_repeat_EMAP"/>
</dbReference>
<reference evidence="7" key="1">
    <citation type="journal article" date="2023" name="Commun. Biol.">
        <title>Genome analysis of Parmales, the sister group of diatoms, reveals the evolutionary specialization of diatoms from phago-mixotrophs to photoautotrophs.</title>
        <authorList>
            <person name="Ban H."/>
            <person name="Sato S."/>
            <person name="Yoshikawa S."/>
            <person name="Yamada K."/>
            <person name="Nakamura Y."/>
            <person name="Ichinomiya M."/>
            <person name="Sato N."/>
            <person name="Blanc-Mathieu R."/>
            <person name="Endo H."/>
            <person name="Kuwata A."/>
            <person name="Ogata H."/>
        </authorList>
    </citation>
    <scope>NUCLEOTIDE SEQUENCE [LARGE SCALE GENOMIC DNA]</scope>
    <source>
        <strain evidence="7">NIES 3699</strain>
    </source>
</reference>
<organism evidence="6 7">
    <name type="scientific">Triparma verrucosa</name>
    <dbReference type="NCBI Taxonomy" id="1606542"/>
    <lineage>
        <taxon>Eukaryota</taxon>
        <taxon>Sar</taxon>
        <taxon>Stramenopiles</taxon>
        <taxon>Ochrophyta</taxon>
        <taxon>Bolidophyceae</taxon>
        <taxon>Parmales</taxon>
        <taxon>Triparmaceae</taxon>
        <taxon>Triparma</taxon>
    </lineage>
</organism>
<evidence type="ECO:0000256" key="4">
    <source>
        <dbReference type="PROSITE-ProRule" id="PRU00221"/>
    </source>
</evidence>
<dbReference type="InterPro" id="IPR036322">
    <property type="entry name" value="WD40_repeat_dom_sf"/>
</dbReference>
<keyword evidence="1 4" id="KW-0853">WD repeat</keyword>
<feature type="domain" description="EF-hand" evidence="5">
    <location>
        <begin position="145"/>
        <end position="180"/>
    </location>
</feature>
<dbReference type="InterPro" id="IPR015943">
    <property type="entry name" value="WD40/YVTN_repeat-like_dom_sf"/>
</dbReference>
<evidence type="ECO:0000256" key="3">
    <source>
        <dbReference type="ARBA" id="ARBA00022837"/>
    </source>
</evidence>
<name>A0A9W7EVI9_9STRA</name>
<keyword evidence="7" id="KW-1185">Reference proteome</keyword>
<dbReference type="PANTHER" id="PTHR13720:SF33">
    <property type="entry name" value="HELP DOMAIN-CONTAINING PROTEIN"/>
    <property type="match status" value="1"/>
</dbReference>
<proteinExistence type="predicted"/>
<feature type="domain" description="EF-hand" evidence="5">
    <location>
        <begin position="57"/>
        <end position="92"/>
    </location>
</feature>
<dbReference type="SMART" id="SM00320">
    <property type="entry name" value="WD40"/>
    <property type="match status" value="26"/>
</dbReference>
<dbReference type="InterPro" id="IPR001680">
    <property type="entry name" value="WD40_rpt"/>
</dbReference>
<dbReference type="InterPro" id="IPR055439">
    <property type="entry name" value="Beta-prop_EML_1st"/>
</dbReference>
<dbReference type="FunFam" id="2.130.10.10:FF:000044">
    <property type="entry name" value="echinoderm microtubule-associated protein-like 6 isoform X1"/>
    <property type="match status" value="1"/>
</dbReference>
<feature type="repeat" description="WD" evidence="4">
    <location>
        <begin position="1323"/>
        <end position="1351"/>
    </location>
</feature>
<evidence type="ECO:0000259" key="5">
    <source>
        <dbReference type="PROSITE" id="PS50222"/>
    </source>
</evidence>
<dbReference type="Gene3D" id="1.10.238.10">
    <property type="entry name" value="EF-hand"/>
    <property type="match status" value="1"/>
</dbReference>
<dbReference type="PROSITE" id="PS50082">
    <property type="entry name" value="WD_REPEATS_2"/>
    <property type="match status" value="5"/>
</dbReference>
<dbReference type="InterPro" id="IPR011992">
    <property type="entry name" value="EF-hand-dom_pair"/>
</dbReference>
<evidence type="ECO:0000256" key="1">
    <source>
        <dbReference type="ARBA" id="ARBA00022574"/>
    </source>
</evidence>
<feature type="repeat" description="WD" evidence="4">
    <location>
        <begin position="702"/>
        <end position="734"/>
    </location>
</feature>
<dbReference type="SUPFAM" id="SSF50978">
    <property type="entry name" value="WD40 repeat-like"/>
    <property type="match status" value="5"/>
</dbReference>
<evidence type="ECO:0000313" key="6">
    <source>
        <dbReference type="EMBL" id="GMH94189.1"/>
    </source>
</evidence>
<dbReference type="PROSITE" id="PS50222">
    <property type="entry name" value="EF_HAND_2"/>
    <property type="match status" value="3"/>
</dbReference>
<dbReference type="PANTHER" id="PTHR13720">
    <property type="entry name" value="WD-40 REPEAT PROTEIN"/>
    <property type="match status" value="1"/>
</dbReference>
<dbReference type="Pfam" id="PF03451">
    <property type="entry name" value="HELP"/>
    <property type="match status" value="2"/>
</dbReference>
<feature type="domain" description="EF-hand" evidence="5">
    <location>
        <begin position="93"/>
        <end position="128"/>
    </location>
</feature>
<dbReference type="Pfam" id="PF23414">
    <property type="entry name" value="Beta-prop_EML_2"/>
    <property type="match status" value="3"/>
</dbReference>